<reference evidence="2" key="1">
    <citation type="journal article" date="2013" name="Genome Announc.">
        <title>Draft Genome Sequence of the Dimorphic Prosthecate Bacterium Brevundimonas abyssalis TAR-001T.</title>
        <authorList>
            <person name="Tsubouchi T."/>
            <person name="Nishi S."/>
            <person name="Usui K."/>
            <person name="Shimane Y."/>
            <person name="Takaki Y."/>
            <person name="Maruyama T."/>
            <person name="Hatada Y."/>
        </authorList>
    </citation>
    <scope>NUCLEOTIDE SEQUENCE [LARGE SCALE GENOMIC DNA]</scope>
    <source>
        <strain evidence="2">TAR-001</strain>
    </source>
</reference>
<gene>
    <name evidence="1" type="ORF">MBEBAB_2569</name>
</gene>
<protein>
    <submittedName>
        <fullName evidence="1">Uncharacterized protein</fullName>
    </submittedName>
</protein>
<accession>A0A8E0NDJ2</accession>
<organism evidence="1 2">
    <name type="scientific">Brevundimonas abyssalis TAR-001</name>
    <dbReference type="NCBI Taxonomy" id="1391729"/>
    <lineage>
        <taxon>Bacteria</taxon>
        <taxon>Pseudomonadati</taxon>
        <taxon>Pseudomonadota</taxon>
        <taxon>Alphaproteobacteria</taxon>
        <taxon>Caulobacterales</taxon>
        <taxon>Caulobacteraceae</taxon>
        <taxon>Brevundimonas</taxon>
    </lineage>
</organism>
<evidence type="ECO:0000313" key="2">
    <source>
        <dbReference type="Proteomes" id="UP000016569"/>
    </source>
</evidence>
<evidence type="ECO:0000313" key="1">
    <source>
        <dbReference type="EMBL" id="GAD60319.1"/>
    </source>
</evidence>
<proteinExistence type="predicted"/>
<dbReference type="AlphaFoldDB" id="A0A8E0NDJ2"/>
<comment type="caution">
    <text evidence="1">The sequence shown here is derived from an EMBL/GenBank/DDBJ whole genome shotgun (WGS) entry which is preliminary data.</text>
</comment>
<keyword evidence="2" id="KW-1185">Reference proteome</keyword>
<name>A0A8E0NDJ2_9CAUL</name>
<dbReference type="Proteomes" id="UP000016569">
    <property type="component" value="Unassembled WGS sequence"/>
</dbReference>
<dbReference type="EMBL" id="BATC01000066">
    <property type="protein sequence ID" value="GAD60319.1"/>
    <property type="molecule type" value="Genomic_DNA"/>
</dbReference>
<sequence>MKYKGHSAGGLDGCLNPNPERIGVEVCGLGDVPMAVEIG</sequence>